<dbReference type="UniPathway" id="UPA00335"/>
<dbReference type="PROSITE" id="PS51160">
    <property type="entry name" value="ACYLPHOSPHATASE_3"/>
    <property type="match status" value="1"/>
</dbReference>
<evidence type="ECO:0000313" key="12">
    <source>
        <dbReference type="EMBL" id="OYD16481.1"/>
    </source>
</evidence>
<evidence type="ECO:0000259" key="11">
    <source>
        <dbReference type="PROSITE" id="PS51163"/>
    </source>
</evidence>
<dbReference type="InterPro" id="IPR001792">
    <property type="entry name" value="Acylphosphatase-like_dom"/>
</dbReference>
<comment type="similarity">
    <text evidence="2 8">Belongs to the carbamoyltransferase HypF family.</text>
</comment>
<dbReference type="GO" id="GO:0051604">
    <property type="term" value="P:protein maturation"/>
    <property type="evidence" value="ECO:0007669"/>
    <property type="project" value="TreeGrafter"/>
</dbReference>
<dbReference type="InterPro" id="IPR006070">
    <property type="entry name" value="Sua5-like_dom"/>
</dbReference>
<dbReference type="SUPFAM" id="SSF54975">
    <property type="entry name" value="Acylphosphatase/BLUF domain-like"/>
    <property type="match status" value="1"/>
</dbReference>
<comment type="catalytic activity">
    <reaction evidence="7">
        <text>C-terminal L-cysteinyl-[HypE protein] + carbamoyl phosphate + ATP + H2O = C-terminal S-carboxamide-L-cysteinyl-[HypE protein] + AMP + phosphate + diphosphate + H(+)</text>
        <dbReference type="Rhea" id="RHEA:55636"/>
        <dbReference type="Rhea" id="RHEA-COMP:14247"/>
        <dbReference type="Rhea" id="RHEA-COMP:14392"/>
        <dbReference type="ChEBI" id="CHEBI:15377"/>
        <dbReference type="ChEBI" id="CHEBI:15378"/>
        <dbReference type="ChEBI" id="CHEBI:30616"/>
        <dbReference type="ChEBI" id="CHEBI:33019"/>
        <dbReference type="ChEBI" id="CHEBI:43474"/>
        <dbReference type="ChEBI" id="CHEBI:58228"/>
        <dbReference type="ChEBI" id="CHEBI:76913"/>
        <dbReference type="ChEBI" id="CHEBI:139126"/>
        <dbReference type="ChEBI" id="CHEBI:456215"/>
    </reaction>
</comment>
<keyword evidence="3" id="KW-0436">Ligase</keyword>
<dbReference type="GO" id="GO:0003725">
    <property type="term" value="F:double-stranded RNA binding"/>
    <property type="evidence" value="ECO:0007669"/>
    <property type="project" value="InterPro"/>
</dbReference>
<dbReference type="InterPro" id="IPR036046">
    <property type="entry name" value="Acylphosphatase-like_dom_sf"/>
</dbReference>
<dbReference type="Gene3D" id="3.30.420.40">
    <property type="match status" value="1"/>
</dbReference>
<evidence type="ECO:0000256" key="8">
    <source>
        <dbReference type="PIRNR" id="PIRNR006256"/>
    </source>
</evidence>
<evidence type="ECO:0000256" key="5">
    <source>
        <dbReference type="ARBA" id="ARBA00022771"/>
    </source>
</evidence>
<dbReference type="PANTHER" id="PTHR42959:SF1">
    <property type="entry name" value="CARBAMOYLTRANSFERASE HYPF"/>
    <property type="match status" value="1"/>
</dbReference>
<evidence type="ECO:0000256" key="2">
    <source>
        <dbReference type="ARBA" id="ARBA00008097"/>
    </source>
</evidence>
<feature type="domain" description="YrdC-like" evidence="11">
    <location>
        <begin position="196"/>
        <end position="387"/>
    </location>
</feature>
<organism evidence="12 13">
    <name type="scientific">candidate division WOR-3 bacterium JGI_Cruoil_03_51_56</name>
    <dbReference type="NCBI Taxonomy" id="1973747"/>
    <lineage>
        <taxon>Bacteria</taxon>
        <taxon>Bacteria division WOR-3</taxon>
    </lineage>
</organism>
<gene>
    <name evidence="12" type="primary">hypF</name>
    <name evidence="12" type="ORF">CH330_02670</name>
</gene>
<dbReference type="PROSITE" id="PS51163">
    <property type="entry name" value="YRDC"/>
    <property type="match status" value="1"/>
</dbReference>
<dbReference type="Pfam" id="PF01300">
    <property type="entry name" value="Sua5_yciO_yrdC"/>
    <property type="match status" value="1"/>
</dbReference>
<dbReference type="AlphaFoldDB" id="A0A235BW70"/>
<feature type="active site" evidence="9">
    <location>
        <position position="36"/>
    </location>
</feature>
<dbReference type="Gene3D" id="3.30.110.120">
    <property type="match status" value="1"/>
</dbReference>
<feature type="active site" evidence="9">
    <location>
        <position position="18"/>
    </location>
</feature>
<dbReference type="EC" id="6.2.-.-" evidence="8"/>
<dbReference type="NCBIfam" id="TIGR00143">
    <property type="entry name" value="hypF"/>
    <property type="match status" value="1"/>
</dbReference>
<dbReference type="Pfam" id="PF17788">
    <property type="entry name" value="HypF_C"/>
    <property type="match status" value="1"/>
</dbReference>
<comment type="pathway">
    <text evidence="1">Protein modification; [NiFe] hydrogenase maturation.</text>
</comment>
<dbReference type="PIRSF" id="PIRSF006256">
    <property type="entry name" value="CMPcnvr_hdrg_mat"/>
    <property type="match status" value="1"/>
</dbReference>
<evidence type="ECO:0000256" key="6">
    <source>
        <dbReference type="ARBA" id="ARBA00022833"/>
    </source>
</evidence>
<dbReference type="InterPro" id="IPR017945">
    <property type="entry name" value="DHBP_synth_RibB-like_a/b_dom"/>
</dbReference>
<dbReference type="SUPFAM" id="SSF55821">
    <property type="entry name" value="YrdC/RibB"/>
    <property type="match status" value="1"/>
</dbReference>
<reference evidence="12 13" key="1">
    <citation type="submission" date="2017-07" db="EMBL/GenBank/DDBJ databases">
        <title>Recovery of genomes from metagenomes via a dereplication, aggregation, and scoring strategy.</title>
        <authorList>
            <person name="Sieber C.M."/>
            <person name="Probst A.J."/>
            <person name="Sharrar A."/>
            <person name="Thomas B.C."/>
            <person name="Hess M."/>
            <person name="Tringe S.G."/>
            <person name="Banfield J.F."/>
        </authorList>
    </citation>
    <scope>NUCLEOTIDE SEQUENCE [LARGE SCALE GENOMIC DNA]</scope>
    <source>
        <strain evidence="12">JGI_Cruoil_03_51_56</strain>
    </source>
</reference>
<dbReference type="Gene3D" id="3.90.870.50">
    <property type="match status" value="1"/>
</dbReference>
<keyword evidence="9" id="KW-0378">Hydrolase</keyword>
<name>A0A235BW70_UNCW3</name>
<keyword evidence="6" id="KW-0862">Zinc</keyword>
<dbReference type="InterPro" id="IPR004421">
    <property type="entry name" value="Carbamoyltransferase_HypF"/>
</dbReference>
<dbReference type="InterPro" id="IPR041440">
    <property type="entry name" value="HypF_C"/>
</dbReference>
<dbReference type="InterPro" id="IPR055128">
    <property type="entry name" value="HypF_C_2"/>
</dbReference>
<evidence type="ECO:0000256" key="7">
    <source>
        <dbReference type="ARBA" id="ARBA00048220"/>
    </source>
</evidence>
<protein>
    <recommendedName>
        <fullName evidence="8">Carbamoyltransferase</fullName>
        <ecNumber evidence="8">6.2.-.-</ecNumber>
    </recommendedName>
</protein>
<feature type="domain" description="Acylphosphatase-like" evidence="10">
    <location>
        <begin position="3"/>
        <end position="87"/>
    </location>
</feature>
<dbReference type="GO" id="GO:0016874">
    <property type="term" value="F:ligase activity"/>
    <property type="evidence" value="ECO:0007669"/>
    <property type="project" value="UniProtKB-UniRule"/>
</dbReference>
<keyword evidence="12" id="KW-0808">Transferase</keyword>
<dbReference type="InterPro" id="IPR011125">
    <property type="entry name" value="Znf_HypF"/>
</dbReference>
<proteinExistence type="inferred from homology"/>
<evidence type="ECO:0000256" key="4">
    <source>
        <dbReference type="ARBA" id="ARBA00022723"/>
    </source>
</evidence>
<dbReference type="Gene3D" id="3.30.420.360">
    <property type="match status" value="1"/>
</dbReference>
<dbReference type="EMBL" id="NOZP01000048">
    <property type="protein sequence ID" value="OYD16481.1"/>
    <property type="molecule type" value="Genomic_DNA"/>
</dbReference>
<accession>A0A235BW70</accession>
<comment type="catalytic activity">
    <reaction evidence="9">
        <text>an acyl phosphate + H2O = a carboxylate + phosphate + H(+)</text>
        <dbReference type="Rhea" id="RHEA:14965"/>
        <dbReference type="ChEBI" id="CHEBI:15377"/>
        <dbReference type="ChEBI" id="CHEBI:15378"/>
        <dbReference type="ChEBI" id="CHEBI:29067"/>
        <dbReference type="ChEBI" id="CHEBI:43474"/>
        <dbReference type="ChEBI" id="CHEBI:59918"/>
        <dbReference type="EC" id="3.6.1.7"/>
    </reaction>
</comment>
<dbReference type="InterPro" id="IPR051060">
    <property type="entry name" value="Carbamoyltrans_HypF-like"/>
</dbReference>
<dbReference type="GO" id="GO:0003998">
    <property type="term" value="F:acylphosphatase activity"/>
    <property type="evidence" value="ECO:0007669"/>
    <property type="project" value="UniProtKB-EC"/>
</dbReference>
<dbReference type="PANTHER" id="PTHR42959">
    <property type="entry name" value="CARBAMOYLTRANSFERASE"/>
    <property type="match status" value="1"/>
</dbReference>
<keyword evidence="5" id="KW-0863">Zinc-finger</keyword>
<evidence type="ECO:0000256" key="9">
    <source>
        <dbReference type="PROSITE-ProRule" id="PRU00520"/>
    </source>
</evidence>
<comment type="caution">
    <text evidence="12">The sequence shown here is derived from an EMBL/GenBank/DDBJ whole genome shotgun (WGS) entry which is preliminary data.</text>
</comment>
<dbReference type="GO" id="GO:0016743">
    <property type="term" value="F:carboxyl- or carbamoyltransferase activity"/>
    <property type="evidence" value="ECO:0007669"/>
    <property type="project" value="UniProtKB-UniRule"/>
</dbReference>
<dbReference type="Pfam" id="PF00708">
    <property type="entry name" value="Acylphosphatase"/>
    <property type="match status" value="1"/>
</dbReference>
<dbReference type="Proteomes" id="UP000215559">
    <property type="component" value="Unassembled WGS sequence"/>
</dbReference>
<evidence type="ECO:0000256" key="3">
    <source>
        <dbReference type="ARBA" id="ARBA00022598"/>
    </source>
</evidence>
<sequence>MPSLKLLIRGQVQGLGFRPYVYRLAKSMGINGTVANSSKGVEIIAQGGKSREFAARLRTNPPPLARITYFKVRQVRVRTFTSFRIIKSSTKGGAGVDVLPDLAVCADCRKELLNPKDRRFLYPFINCTQCGPRYTIIKGLPYDRPRTTMRSFQMCPDCAKEYHDPLDRRFHAQPNACPRCGPELLLLGPSGKPLSGNPIEKAAQAIDKGKIVAVKSLGGFQLACDALNDAAVRRLRRRKARPSKPLALMCENTSAARCFCRIEQNDKVLLTSPATPVVLLSKKASPTIHISPAIAPKNSRYGVMLPYTPLHIVLLRAIRRLQKHPPVLVMTSANNPGNPITAHDSELLAELGGIDLVLTHNRPIANRCDDSVVLAGKTPLMVRRARGYVPQPLFLNQLFHVKQSVLAFGGEPRNCFALASAGEVFLSPYIGRLESRRAERFFLDTLERYFAWTKIKPERIACDLHPDYLSTRLAERLSVKWHLPLFRVQHHYAHCVSVIAEHGVKGPALGLAFDGTGYGTDRAIWGCEFFLVEPDLNWHRVGHLKYLQLTEPGNIVANPGRVAAAYLIQTMGSVPRGLGLEKYAGPVQAMLNAGRSVPTSSLGRLFDAVAGIAGICREATFEGEAAIALEAAARSNEQGHYFKASMVLAKTSPCLIAPEPILAAVVSDTLTNTKKDIIAARFHNTIVQAAVTLTRYLARKCKADTILLSGGSFQNDLLRHGISVALTRQGYRVVHNQLVPVNDGGISLGQALAVGLTEKFPKSEPVRLTPTPVCLLLSR</sequence>
<dbReference type="Pfam" id="PF07503">
    <property type="entry name" value="zf-HYPF"/>
    <property type="match status" value="2"/>
</dbReference>
<evidence type="ECO:0000313" key="13">
    <source>
        <dbReference type="Proteomes" id="UP000215559"/>
    </source>
</evidence>
<evidence type="ECO:0000259" key="10">
    <source>
        <dbReference type="PROSITE" id="PS51160"/>
    </source>
</evidence>
<keyword evidence="4" id="KW-0479">Metal-binding</keyword>
<dbReference type="Pfam" id="PF22521">
    <property type="entry name" value="HypF_C_2"/>
    <property type="match status" value="1"/>
</dbReference>
<dbReference type="GO" id="GO:0008270">
    <property type="term" value="F:zinc ion binding"/>
    <property type="evidence" value="ECO:0007669"/>
    <property type="project" value="UniProtKB-KW"/>
</dbReference>
<evidence type="ECO:0000256" key="1">
    <source>
        <dbReference type="ARBA" id="ARBA00004711"/>
    </source>
</evidence>